<evidence type="ECO:0000256" key="1">
    <source>
        <dbReference type="SAM" id="MobiDB-lite"/>
    </source>
</evidence>
<keyword evidence="2" id="KW-0472">Membrane</keyword>
<keyword evidence="2" id="KW-0812">Transmembrane</keyword>
<proteinExistence type="predicted"/>
<protein>
    <submittedName>
        <fullName evidence="3">Uncharacterized protein</fullName>
    </submittedName>
</protein>
<feature type="region of interest" description="Disordered" evidence="1">
    <location>
        <begin position="108"/>
        <end position="129"/>
    </location>
</feature>
<keyword evidence="4" id="KW-1185">Reference proteome</keyword>
<feature type="region of interest" description="Disordered" evidence="1">
    <location>
        <begin position="144"/>
        <end position="180"/>
    </location>
</feature>
<sequence>MRRMPDRLELTLQFLPLPFTKAYSLRLRAPAYNVNLALALNLVWAVGLMFWTPMKKSAGGGYLILWLFIHIAILRIEDNARLSLMGLTWEKIWLRTIARLSRRDEETGEEADLPQWNNGALDQRRKRRGGADVEDMCGVIPRSRGPGRAGVHVTRARARGQRSRGQSERDVEDGEATDGGGVRWAASGRCGGAGKGRRRVAGQRAAGAGCDWGGVDVRGSDGRGRWVVGAGRVRWAAWGRCSGGQARNDWGTVAWWRGPDGDDGNGRGCMDGREDDWESGSCPTAATAAVTGGAMTGSVRIAGGTIGER</sequence>
<dbReference type="EMBL" id="JARKIB010000108">
    <property type="protein sequence ID" value="KAJ7739172.1"/>
    <property type="molecule type" value="Genomic_DNA"/>
</dbReference>
<keyword evidence="2" id="KW-1133">Transmembrane helix</keyword>
<organism evidence="3 4">
    <name type="scientific">Mycena metata</name>
    <dbReference type="NCBI Taxonomy" id="1033252"/>
    <lineage>
        <taxon>Eukaryota</taxon>
        <taxon>Fungi</taxon>
        <taxon>Dikarya</taxon>
        <taxon>Basidiomycota</taxon>
        <taxon>Agaricomycotina</taxon>
        <taxon>Agaricomycetes</taxon>
        <taxon>Agaricomycetidae</taxon>
        <taxon>Agaricales</taxon>
        <taxon>Marasmiineae</taxon>
        <taxon>Mycenaceae</taxon>
        <taxon>Mycena</taxon>
    </lineage>
</organism>
<gene>
    <name evidence="3" type="ORF">B0H16DRAFT_1465429</name>
</gene>
<evidence type="ECO:0000256" key="2">
    <source>
        <dbReference type="SAM" id="Phobius"/>
    </source>
</evidence>
<comment type="caution">
    <text evidence="3">The sequence shown here is derived from an EMBL/GenBank/DDBJ whole genome shotgun (WGS) entry which is preliminary data.</text>
</comment>
<accession>A0AAD7MZL2</accession>
<feature type="transmembrane region" description="Helical" evidence="2">
    <location>
        <begin position="58"/>
        <end position="76"/>
    </location>
</feature>
<evidence type="ECO:0000313" key="4">
    <source>
        <dbReference type="Proteomes" id="UP001215598"/>
    </source>
</evidence>
<name>A0AAD7MZL2_9AGAR</name>
<dbReference type="AlphaFoldDB" id="A0AAD7MZL2"/>
<evidence type="ECO:0000313" key="3">
    <source>
        <dbReference type="EMBL" id="KAJ7739172.1"/>
    </source>
</evidence>
<feature type="region of interest" description="Disordered" evidence="1">
    <location>
        <begin position="258"/>
        <end position="281"/>
    </location>
</feature>
<dbReference type="Proteomes" id="UP001215598">
    <property type="component" value="Unassembled WGS sequence"/>
</dbReference>
<feature type="transmembrane region" description="Helical" evidence="2">
    <location>
        <begin position="32"/>
        <end position="51"/>
    </location>
</feature>
<reference evidence="3" key="1">
    <citation type="submission" date="2023-03" db="EMBL/GenBank/DDBJ databases">
        <title>Massive genome expansion in bonnet fungi (Mycena s.s.) driven by repeated elements and novel gene families across ecological guilds.</title>
        <authorList>
            <consortium name="Lawrence Berkeley National Laboratory"/>
            <person name="Harder C.B."/>
            <person name="Miyauchi S."/>
            <person name="Viragh M."/>
            <person name="Kuo A."/>
            <person name="Thoen E."/>
            <person name="Andreopoulos B."/>
            <person name="Lu D."/>
            <person name="Skrede I."/>
            <person name="Drula E."/>
            <person name="Henrissat B."/>
            <person name="Morin E."/>
            <person name="Kohler A."/>
            <person name="Barry K."/>
            <person name="LaButti K."/>
            <person name="Morin E."/>
            <person name="Salamov A."/>
            <person name="Lipzen A."/>
            <person name="Mereny Z."/>
            <person name="Hegedus B."/>
            <person name="Baldrian P."/>
            <person name="Stursova M."/>
            <person name="Weitz H."/>
            <person name="Taylor A."/>
            <person name="Grigoriev I.V."/>
            <person name="Nagy L.G."/>
            <person name="Martin F."/>
            <person name="Kauserud H."/>
        </authorList>
    </citation>
    <scope>NUCLEOTIDE SEQUENCE</scope>
    <source>
        <strain evidence="3">CBHHK182m</strain>
    </source>
</reference>